<dbReference type="InterPro" id="IPR036890">
    <property type="entry name" value="HATPase_C_sf"/>
</dbReference>
<dbReference type="GO" id="GO:0000156">
    <property type="term" value="F:phosphorelay response regulator activity"/>
    <property type="evidence" value="ECO:0007669"/>
    <property type="project" value="TreeGrafter"/>
</dbReference>
<dbReference type="SMART" id="SM00387">
    <property type="entry name" value="HATPase_c"/>
    <property type="match status" value="1"/>
</dbReference>
<dbReference type="InterPro" id="IPR035965">
    <property type="entry name" value="PAS-like_dom_sf"/>
</dbReference>
<keyword evidence="4" id="KW-0808">Transferase</keyword>
<dbReference type="Pfam" id="PF00512">
    <property type="entry name" value="HisKA"/>
    <property type="match status" value="1"/>
</dbReference>
<reference evidence="7 8" key="1">
    <citation type="submission" date="2020-08" db="EMBL/GenBank/DDBJ databases">
        <title>Genomic Encyclopedia of Type Strains, Phase IV (KMG-IV): sequencing the most valuable type-strain genomes for metagenomic binning, comparative biology and taxonomic classification.</title>
        <authorList>
            <person name="Goeker M."/>
        </authorList>
    </citation>
    <scope>NUCLEOTIDE SEQUENCE [LARGE SCALE GENOMIC DNA]</scope>
    <source>
        <strain evidence="7 8">DSM 21458</strain>
    </source>
</reference>
<accession>A0A841HVB7</accession>
<dbReference type="GO" id="GO:0000155">
    <property type="term" value="F:phosphorelay sensor kinase activity"/>
    <property type="evidence" value="ECO:0007669"/>
    <property type="project" value="InterPro"/>
</dbReference>
<dbReference type="SUPFAM" id="SSF55874">
    <property type="entry name" value="ATPase domain of HSP90 chaperone/DNA topoisomerase II/histidine kinase"/>
    <property type="match status" value="1"/>
</dbReference>
<comment type="caution">
    <text evidence="7">The sequence shown here is derived from an EMBL/GenBank/DDBJ whole genome shotgun (WGS) entry which is preliminary data.</text>
</comment>
<evidence type="ECO:0000259" key="6">
    <source>
        <dbReference type="PROSITE" id="PS50109"/>
    </source>
</evidence>
<evidence type="ECO:0000313" key="8">
    <source>
        <dbReference type="Proteomes" id="UP000569951"/>
    </source>
</evidence>
<dbReference type="InterPro" id="IPR013656">
    <property type="entry name" value="PAS_4"/>
</dbReference>
<keyword evidence="5 7" id="KW-0418">Kinase</keyword>
<dbReference type="SMART" id="SM00388">
    <property type="entry name" value="HisKA"/>
    <property type="match status" value="1"/>
</dbReference>
<dbReference type="SUPFAM" id="SSF47384">
    <property type="entry name" value="Homodimeric domain of signal transducing histidine kinase"/>
    <property type="match status" value="1"/>
</dbReference>
<gene>
    <name evidence="7" type="ORF">HNR42_000016</name>
</gene>
<comment type="catalytic activity">
    <reaction evidence="1">
        <text>ATP + protein L-histidine = ADP + protein N-phospho-L-histidine.</text>
        <dbReference type="EC" id="2.7.13.3"/>
    </reaction>
</comment>
<organism evidence="7 8">
    <name type="scientific">Deinobacterium chartae</name>
    <dbReference type="NCBI Taxonomy" id="521158"/>
    <lineage>
        <taxon>Bacteria</taxon>
        <taxon>Thermotogati</taxon>
        <taxon>Deinococcota</taxon>
        <taxon>Deinococci</taxon>
        <taxon>Deinococcales</taxon>
        <taxon>Deinococcaceae</taxon>
        <taxon>Deinobacterium</taxon>
    </lineage>
</organism>
<dbReference type="InterPro" id="IPR036097">
    <property type="entry name" value="HisK_dim/P_sf"/>
</dbReference>
<dbReference type="InterPro" id="IPR003594">
    <property type="entry name" value="HATPase_dom"/>
</dbReference>
<dbReference type="Gene3D" id="3.30.450.20">
    <property type="entry name" value="PAS domain"/>
    <property type="match status" value="1"/>
</dbReference>
<dbReference type="Pfam" id="PF08448">
    <property type="entry name" value="PAS_4"/>
    <property type="match status" value="1"/>
</dbReference>
<dbReference type="SUPFAM" id="SSF55785">
    <property type="entry name" value="PYP-like sensor domain (PAS domain)"/>
    <property type="match status" value="1"/>
</dbReference>
<evidence type="ECO:0000256" key="1">
    <source>
        <dbReference type="ARBA" id="ARBA00000085"/>
    </source>
</evidence>
<dbReference type="PRINTS" id="PR00344">
    <property type="entry name" value="BCTRLSENSOR"/>
</dbReference>
<dbReference type="InterPro" id="IPR029016">
    <property type="entry name" value="GAF-like_dom_sf"/>
</dbReference>
<dbReference type="InterPro" id="IPR003661">
    <property type="entry name" value="HisK_dim/P_dom"/>
</dbReference>
<dbReference type="Pfam" id="PF02518">
    <property type="entry name" value="HATPase_c"/>
    <property type="match status" value="1"/>
</dbReference>
<sequence length="736" mass="82417">MSRSAGSQSTDFLYNIFPGDGEMSRLMRAYDWSASPLGPPDTWPQQLRSYLNVALTSRQPMFIGWTRDMISFYNDAYRAIVGEDKHPWALGTPLPEVFGNDAYPLLKPVFDALLDRGEPYASENALVPLYRYGYLEECYFDFSYTPIFGEHRQVEGLFVACTDVTDRVLNYRRTRTLAGVSAALASLDVPGGFIEPYLTALTDNPQDLPFVRLYLRGSAHDELYLEGEVGLDAVTAARLDDLLTPYLHDSADHLLEHFGGLETEHRPEPVTQIMLLPLQLGRAGVLAVGLNPLKRFDEPYRIFLQSLREHLALALERADSARRLQQSQRELQSRNAALEGFADLARDLAFETDPYVLVRYAQERLLELLPSGCTLYYEPEGNFWRLRSQVGDLANPQLQAQIDQGLPLHQTRSLWEAWQSGRPHYQEMYDREPDNVPWDAAVGVGAVAVLPVQGQSGPRGILSVVLRDRMVWSPADRAVIEIAVSSLAVALDRSRAVAALTANQQQLREANAELEAFASSIAHDLRAPVRHIASFATLLQRRLEGSGDAQVQRYLSVIEASAVRMEAMIHGMLDFSRLGQRALQISAVDLNVLVDAVQHELATELEGRRVTWQVAPLPTVQADPGLLHQVLINLLSNALKYTRKRDEARIQVWSEEVAEAHIVHVRDNGVGFDPKSRDRLFGVFQRLHHDEEFEGTGVGLANVRRIVTRHGGQVWAEGATDQGATFSFSLPRPARK</sequence>
<dbReference type="GO" id="GO:0007234">
    <property type="term" value="P:osmosensory signaling via phosphorelay pathway"/>
    <property type="evidence" value="ECO:0007669"/>
    <property type="project" value="TreeGrafter"/>
</dbReference>
<dbReference type="InterPro" id="IPR050351">
    <property type="entry name" value="BphY/WalK/GraS-like"/>
</dbReference>
<dbReference type="SUPFAM" id="SSF55781">
    <property type="entry name" value="GAF domain-like"/>
    <property type="match status" value="2"/>
</dbReference>
<dbReference type="Gene3D" id="3.30.565.10">
    <property type="entry name" value="Histidine kinase-like ATPase, C-terminal domain"/>
    <property type="match status" value="1"/>
</dbReference>
<evidence type="ECO:0000256" key="5">
    <source>
        <dbReference type="ARBA" id="ARBA00022777"/>
    </source>
</evidence>
<evidence type="ECO:0000256" key="3">
    <source>
        <dbReference type="ARBA" id="ARBA00022553"/>
    </source>
</evidence>
<dbReference type="EMBL" id="JACHHG010000001">
    <property type="protein sequence ID" value="MBB6096604.1"/>
    <property type="molecule type" value="Genomic_DNA"/>
</dbReference>
<evidence type="ECO:0000256" key="4">
    <source>
        <dbReference type="ARBA" id="ARBA00022679"/>
    </source>
</evidence>
<protein>
    <recommendedName>
        <fullName evidence="2">histidine kinase</fullName>
        <ecNumber evidence="2">2.7.13.3</ecNumber>
    </recommendedName>
</protein>
<evidence type="ECO:0000313" key="7">
    <source>
        <dbReference type="EMBL" id="MBB6096604.1"/>
    </source>
</evidence>
<dbReference type="EC" id="2.7.13.3" evidence="2"/>
<dbReference type="RefSeq" id="WP_183983256.1">
    <property type="nucleotide sequence ID" value="NZ_JACHHG010000001.1"/>
</dbReference>
<dbReference type="AlphaFoldDB" id="A0A841HVB7"/>
<dbReference type="PROSITE" id="PS50109">
    <property type="entry name" value="HIS_KIN"/>
    <property type="match status" value="1"/>
</dbReference>
<proteinExistence type="predicted"/>
<dbReference type="InterPro" id="IPR005467">
    <property type="entry name" value="His_kinase_dom"/>
</dbReference>
<dbReference type="Gene3D" id="1.10.287.130">
    <property type="match status" value="1"/>
</dbReference>
<dbReference type="GO" id="GO:0030295">
    <property type="term" value="F:protein kinase activator activity"/>
    <property type="evidence" value="ECO:0007669"/>
    <property type="project" value="TreeGrafter"/>
</dbReference>
<dbReference type="PANTHER" id="PTHR42878:SF15">
    <property type="entry name" value="BACTERIOPHYTOCHROME"/>
    <property type="match status" value="1"/>
</dbReference>
<dbReference type="PANTHER" id="PTHR42878">
    <property type="entry name" value="TWO-COMPONENT HISTIDINE KINASE"/>
    <property type="match status" value="1"/>
</dbReference>
<name>A0A841HVB7_9DEIO</name>
<dbReference type="Gene3D" id="3.30.450.40">
    <property type="match status" value="1"/>
</dbReference>
<dbReference type="InterPro" id="IPR004358">
    <property type="entry name" value="Sig_transdc_His_kin-like_C"/>
</dbReference>
<feature type="domain" description="Histidine kinase" evidence="6">
    <location>
        <begin position="520"/>
        <end position="734"/>
    </location>
</feature>
<dbReference type="InterPro" id="IPR003018">
    <property type="entry name" value="GAF"/>
</dbReference>
<dbReference type="Proteomes" id="UP000569951">
    <property type="component" value="Unassembled WGS sequence"/>
</dbReference>
<evidence type="ECO:0000256" key="2">
    <source>
        <dbReference type="ARBA" id="ARBA00012438"/>
    </source>
</evidence>
<keyword evidence="3" id="KW-0597">Phosphoprotein</keyword>
<dbReference type="CDD" id="cd00082">
    <property type="entry name" value="HisKA"/>
    <property type="match status" value="1"/>
</dbReference>
<keyword evidence="8" id="KW-1185">Reference proteome</keyword>
<dbReference type="Pfam" id="PF13185">
    <property type="entry name" value="GAF_2"/>
    <property type="match status" value="1"/>
</dbReference>
<dbReference type="FunFam" id="3.30.565.10:FF:000006">
    <property type="entry name" value="Sensor histidine kinase WalK"/>
    <property type="match status" value="1"/>
</dbReference>